<name>A0A4Y8ICN4_9BACI</name>
<keyword evidence="1" id="KW-1133">Transmembrane helix</keyword>
<dbReference type="InterPro" id="IPR003607">
    <property type="entry name" value="HD/PDEase_dom"/>
</dbReference>
<feature type="transmembrane region" description="Helical" evidence="1">
    <location>
        <begin position="35"/>
        <end position="54"/>
    </location>
</feature>
<evidence type="ECO:0000256" key="1">
    <source>
        <dbReference type="SAM" id="Phobius"/>
    </source>
</evidence>
<dbReference type="Pfam" id="PF13487">
    <property type="entry name" value="HD_5"/>
    <property type="match status" value="1"/>
</dbReference>
<evidence type="ECO:0000313" key="3">
    <source>
        <dbReference type="EMBL" id="TFB13675.1"/>
    </source>
</evidence>
<dbReference type="PANTHER" id="PTHR43155">
    <property type="entry name" value="CYCLIC DI-GMP PHOSPHODIESTERASE PA4108-RELATED"/>
    <property type="match status" value="1"/>
</dbReference>
<gene>
    <name evidence="3" type="ORF">E3U55_15570</name>
</gene>
<feature type="transmembrane region" description="Helical" evidence="1">
    <location>
        <begin position="131"/>
        <end position="151"/>
    </location>
</feature>
<dbReference type="OrthoDB" id="2595312at2"/>
<dbReference type="PROSITE" id="PS51832">
    <property type="entry name" value="HD_GYP"/>
    <property type="match status" value="1"/>
</dbReference>
<evidence type="ECO:0000259" key="2">
    <source>
        <dbReference type="PROSITE" id="PS51832"/>
    </source>
</evidence>
<dbReference type="InterPro" id="IPR037522">
    <property type="entry name" value="HD_GYP_dom"/>
</dbReference>
<protein>
    <submittedName>
        <fullName evidence="3">HD domain-containing protein</fullName>
    </submittedName>
</protein>
<reference evidence="3 4" key="1">
    <citation type="submission" date="2019-03" db="EMBL/GenBank/DDBJ databases">
        <authorList>
            <person name="He R.-H."/>
        </authorList>
    </citation>
    <scope>NUCLEOTIDE SEQUENCE [LARGE SCALE GENOMIC DNA]</scope>
    <source>
        <strain evidence="4">SH 714</strain>
    </source>
</reference>
<feature type="transmembrane region" description="Helical" evidence="1">
    <location>
        <begin position="6"/>
        <end position="28"/>
    </location>
</feature>
<dbReference type="RefSeq" id="WP_134341408.1">
    <property type="nucleotide sequence ID" value="NZ_SOPW01000023.1"/>
</dbReference>
<keyword evidence="1" id="KW-0472">Membrane</keyword>
<accession>A0A4Y8ICN4</accession>
<feature type="transmembrane region" description="Helical" evidence="1">
    <location>
        <begin position="171"/>
        <end position="192"/>
    </location>
</feature>
<comment type="caution">
    <text evidence="3">The sequence shown here is derived from an EMBL/GenBank/DDBJ whole genome shotgun (WGS) entry which is preliminary data.</text>
</comment>
<dbReference type="InterPro" id="IPR003594">
    <property type="entry name" value="HATPase_dom"/>
</dbReference>
<dbReference type="AlphaFoldDB" id="A0A4Y8ICN4"/>
<keyword evidence="4" id="KW-1185">Reference proteome</keyword>
<proteinExistence type="predicted"/>
<organism evidence="3 4">
    <name type="scientific">Filobacillus milosensis</name>
    <dbReference type="NCBI Taxonomy" id="94137"/>
    <lineage>
        <taxon>Bacteria</taxon>
        <taxon>Bacillati</taxon>
        <taxon>Bacillota</taxon>
        <taxon>Bacilli</taxon>
        <taxon>Bacillales</taxon>
        <taxon>Bacillaceae</taxon>
        <taxon>Filobacillus</taxon>
    </lineage>
</organism>
<sequence length="692" mass="79357">MTKMLNWYTLTLTIIACVTPIFSIYKIWESTQDYFLYLFMLLVIVILENLPIKMPTGQRYIISGLLVLLVSINFGLEFGLLAIAISTYTLFVIHVHHRSLRINYFRYFVTIGMYFISLTLALLTWSLLNNISMILAVAAVVLVYEVSNLILLEGIFKTVYNEKMFTKWKEYTTETILPVIVGSVVIPRILILEDHLDIYISVLYTLFFLLVIVFFSRYLTQQIELRKNSSQSFISVLEKNISPTLTGHGNRVASIVEMLLDEFEYPKGKRSDLIHAAITHDIGKSVLPPHIFRKRGALTISEEREYETHPEKAVDLVKSMFPKESFTEWILYHHERWDGQGFPKGLKEEDIPRESRILALCNELEHLLSRHDDNETVLELLKDLSGTILDPTLVKKIELYHIEMVREVFKQYKTGENHTRSNKRTGQVESPSDHAEGFGESFFIQVNDGVISSGGHNISLDFLQSLSDKSLEYQRPVHETYQSGHSKYDIHAQPLENGDVTLFVHDLTPFVNYRIKLEQKILESYEQVVNTLSNEKIRLHSSVEGIQKQLGEYIDETPIKNSSDIPRSRQFMSLIQNDYPTNISSMKAQVAVTETVTNIIKHATSGKLQVFCKEDRLQYLISDKGSGIPLHEIPKTILVSGYSSKISLGKGFNMIANFSDRVQLYTSSEGTHILLEYRLQQDDKQTKSNDAS</sequence>
<dbReference type="EMBL" id="SOPW01000023">
    <property type="protein sequence ID" value="TFB13675.1"/>
    <property type="molecule type" value="Genomic_DNA"/>
</dbReference>
<dbReference type="PROSITE" id="PS51257">
    <property type="entry name" value="PROKAR_LIPOPROTEIN"/>
    <property type="match status" value="1"/>
</dbReference>
<feature type="transmembrane region" description="Helical" evidence="1">
    <location>
        <begin position="105"/>
        <end position="125"/>
    </location>
</feature>
<dbReference type="Proteomes" id="UP000297975">
    <property type="component" value="Unassembled WGS sequence"/>
</dbReference>
<dbReference type="Gene3D" id="3.30.565.10">
    <property type="entry name" value="Histidine kinase-like ATPase, C-terminal domain"/>
    <property type="match status" value="1"/>
</dbReference>
<feature type="transmembrane region" description="Helical" evidence="1">
    <location>
        <begin position="60"/>
        <end position="93"/>
    </location>
</feature>
<dbReference type="Gene3D" id="1.10.3210.10">
    <property type="entry name" value="Hypothetical protein af1432"/>
    <property type="match status" value="1"/>
</dbReference>
<feature type="domain" description="HD-GYP" evidence="2">
    <location>
        <begin position="223"/>
        <end position="414"/>
    </location>
</feature>
<dbReference type="InterPro" id="IPR036890">
    <property type="entry name" value="HATPase_C_sf"/>
</dbReference>
<feature type="transmembrane region" description="Helical" evidence="1">
    <location>
        <begin position="198"/>
        <end position="219"/>
    </location>
</feature>
<dbReference type="SUPFAM" id="SSF55874">
    <property type="entry name" value="ATPase domain of HSP90 chaperone/DNA topoisomerase II/histidine kinase"/>
    <property type="match status" value="1"/>
</dbReference>
<dbReference type="Pfam" id="PF13581">
    <property type="entry name" value="HATPase_c_2"/>
    <property type="match status" value="1"/>
</dbReference>
<dbReference type="SUPFAM" id="SSF109604">
    <property type="entry name" value="HD-domain/PDEase-like"/>
    <property type="match status" value="1"/>
</dbReference>
<keyword evidence="1" id="KW-0812">Transmembrane</keyword>
<dbReference type="CDD" id="cd16936">
    <property type="entry name" value="HATPase_RsbW-like"/>
    <property type="match status" value="1"/>
</dbReference>
<dbReference type="PANTHER" id="PTHR43155:SF2">
    <property type="entry name" value="CYCLIC DI-GMP PHOSPHODIESTERASE PA4108"/>
    <property type="match status" value="1"/>
</dbReference>
<evidence type="ECO:0000313" key="4">
    <source>
        <dbReference type="Proteomes" id="UP000297975"/>
    </source>
</evidence>
<dbReference type="CDD" id="cd00077">
    <property type="entry name" value="HDc"/>
    <property type="match status" value="1"/>
</dbReference>